<evidence type="ECO:0000256" key="5">
    <source>
        <dbReference type="ARBA" id="ARBA00022729"/>
    </source>
</evidence>
<dbReference type="GO" id="GO:0004190">
    <property type="term" value="F:aspartic-type endopeptidase activity"/>
    <property type="evidence" value="ECO:0007669"/>
    <property type="project" value="InterPro"/>
</dbReference>
<dbReference type="SUPFAM" id="SSF50630">
    <property type="entry name" value="Acid proteases"/>
    <property type="match status" value="1"/>
</dbReference>
<dbReference type="PANTHER" id="PTHR13683">
    <property type="entry name" value="ASPARTYL PROTEASES"/>
    <property type="match status" value="1"/>
</dbReference>
<evidence type="ECO:0000256" key="8">
    <source>
        <dbReference type="ARBA" id="ARBA00023136"/>
    </source>
</evidence>
<dbReference type="InterPro" id="IPR032861">
    <property type="entry name" value="TAXi_N"/>
</dbReference>
<dbReference type="InterPro" id="IPR021109">
    <property type="entry name" value="Peptidase_aspartic_dom_sf"/>
</dbReference>
<dbReference type="Pfam" id="PF14541">
    <property type="entry name" value="TAXi_C"/>
    <property type="match status" value="1"/>
</dbReference>
<proteinExistence type="inferred from homology"/>
<keyword evidence="3" id="KW-0645">Protease</keyword>
<evidence type="ECO:0000256" key="3">
    <source>
        <dbReference type="ARBA" id="ARBA00022670"/>
    </source>
</evidence>
<comment type="subcellular location">
    <subcellularLocation>
        <location evidence="1">Membrane</location>
    </subcellularLocation>
</comment>
<dbReference type="PANTHER" id="PTHR13683:SF375">
    <property type="entry name" value="PEPTIDASE A1 DOMAIN-CONTAINING PROTEIN"/>
    <property type="match status" value="1"/>
</dbReference>
<comment type="caution">
    <text evidence="10">The sequence shown here is derived from an EMBL/GenBank/DDBJ whole genome shotgun (WGS) entry which is preliminary data.</text>
</comment>
<evidence type="ECO:0000259" key="9">
    <source>
        <dbReference type="PROSITE" id="PS51767"/>
    </source>
</evidence>
<name>A0A835WC21_CHLIN</name>
<dbReference type="OrthoDB" id="2747330at2759"/>
<evidence type="ECO:0000313" key="10">
    <source>
        <dbReference type="EMBL" id="KAG2444641.1"/>
    </source>
</evidence>
<keyword evidence="8" id="KW-0472">Membrane</keyword>
<dbReference type="PROSITE" id="PS51257">
    <property type="entry name" value="PROKAR_LIPOPROTEIN"/>
    <property type="match status" value="1"/>
</dbReference>
<evidence type="ECO:0000256" key="6">
    <source>
        <dbReference type="ARBA" id="ARBA00022801"/>
    </source>
</evidence>
<evidence type="ECO:0000256" key="4">
    <source>
        <dbReference type="ARBA" id="ARBA00022692"/>
    </source>
</evidence>
<evidence type="ECO:0000256" key="2">
    <source>
        <dbReference type="ARBA" id="ARBA00007447"/>
    </source>
</evidence>
<keyword evidence="4" id="KW-0812">Transmembrane</keyword>
<dbReference type="AlphaFoldDB" id="A0A835WC21"/>
<dbReference type="InterPro" id="IPR033121">
    <property type="entry name" value="PEPTIDASE_A1"/>
</dbReference>
<accession>A0A835WC21</accession>
<keyword evidence="6" id="KW-0378">Hydrolase</keyword>
<dbReference type="PROSITE" id="PS51767">
    <property type="entry name" value="PEPTIDASE_A1"/>
    <property type="match status" value="1"/>
</dbReference>
<dbReference type="EMBL" id="JAEHOC010000002">
    <property type="protein sequence ID" value="KAG2444641.1"/>
    <property type="molecule type" value="Genomic_DNA"/>
</dbReference>
<sequence length="405" mass="42451">MFQRNASATSSTIGCFDARCSCGGSSCTCKNDQCGYSVRYLEGSSTSGFLTEDLLAVGDGGPAAKLVFGCAQSETGLLRDQSADGIFGMGRSPVSLHGQLVGQGIIDDVFSMCLGAPKEGVLLLGNVALPADAPAPVVTPVVGGTNRYNLQIEGLTFNGQQLVSGQTWFSYGLGTIWDSGTTFSYFTRSVFNLLVGAIRRHVEANPDLVSAPGPYSDDICWSGAPAGDASKLGPYFPGLELLLAGGVRLARAPLHYLYPNGAAWCLAFFDNAYSSTVLGANMLLDTVATYDGRLTQMRFTAYECDRLSVALAVTGHDSSNITIPAADINCNSSAYHAPSGAQAVQALAAACIPTAALKPATVASTSYEEVTAAVNQHARIPGVRWTCIDHIDHAECWDAGKRVIT</sequence>
<reference evidence="10" key="1">
    <citation type="journal article" date="2020" name="bioRxiv">
        <title>Comparative genomics of Chlamydomonas.</title>
        <authorList>
            <person name="Craig R.J."/>
            <person name="Hasan A.R."/>
            <person name="Ness R.W."/>
            <person name="Keightley P.D."/>
        </authorList>
    </citation>
    <scope>NUCLEOTIDE SEQUENCE</scope>
    <source>
        <strain evidence="10">SAG 7.73</strain>
    </source>
</reference>
<evidence type="ECO:0000256" key="7">
    <source>
        <dbReference type="ARBA" id="ARBA00022989"/>
    </source>
</evidence>
<gene>
    <name evidence="10" type="ORF">HXX76_001385</name>
</gene>
<evidence type="ECO:0000256" key="1">
    <source>
        <dbReference type="ARBA" id="ARBA00004370"/>
    </source>
</evidence>
<comment type="similarity">
    <text evidence="2">Belongs to the peptidase A1 family.</text>
</comment>
<feature type="domain" description="Peptidase A1" evidence="9">
    <location>
        <begin position="1"/>
        <end position="300"/>
    </location>
</feature>
<dbReference type="InterPro" id="IPR001461">
    <property type="entry name" value="Aspartic_peptidase_A1"/>
</dbReference>
<protein>
    <recommendedName>
        <fullName evidence="9">Peptidase A1 domain-containing protein</fullName>
    </recommendedName>
</protein>
<evidence type="ECO:0000313" key="11">
    <source>
        <dbReference type="Proteomes" id="UP000650467"/>
    </source>
</evidence>
<dbReference type="InterPro" id="IPR032799">
    <property type="entry name" value="TAXi_C"/>
</dbReference>
<dbReference type="GO" id="GO:0016020">
    <property type="term" value="C:membrane"/>
    <property type="evidence" value="ECO:0007669"/>
    <property type="project" value="UniProtKB-SubCell"/>
</dbReference>
<organism evidence="10 11">
    <name type="scientific">Chlamydomonas incerta</name>
    <dbReference type="NCBI Taxonomy" id="51695"/>
    <lineage>
        <taxon>Eukaryota</taxon>
        <taxon>Viridiplantae</taxon>
        <taxon>Chlorophyta</taxon>
        <taxon>core chlorophytes</taxon>
        <taxon>Chlorophyceae</taxon>
        <taxon>CS clade</taxon>
        <taxon>Chlamydomonadales</taxon>
        <taxon>Chlamydomonadaceae</taxon>
        <taxon>Chlamydomonas</taxon>
    </lineage>
</organism>
<keyword evidence="11" id="KW-1185">Reference proteome</keyword>
<keyword evidence="5" id="KW-0732">Signal</keyword>
<keyword evidence="7" id="KW-1133">Transmembrane helix</keyword>
<dbReference type="Gene3D" id="2.40.70.10">
    <property type="entry name" value="Acid Proteases"/>
    <property type="match status" value="2"/>
</dbReference>
<dbReference type="Pfam" id="PF14543">
    <property type="entry name" value="TAXi_N"/>
    <property type="match status" value="1"/>
</dbReference>
<dbReference type="GO" id="GO:0006508">
    <property type="term" value="P:proteolysis"/>
    <property type="evidence" value="ECO:0007669"/>
    <property type="project" value="UniProtKB-KW"/>
</dbReference>
<dbReference type="Proteomes" id="UP000650467">
    <property type="component" value="Unassembled WGS sequence"/>
</dbReference>